<reference evidence="3 4" key="1">
    <citation type="submission" date="2017-09" db="EMBL/GenBank/DDBJ databases">
        <title>Depth-based differentiation of microbial function through sediment-hosted aquifers and enrichment of novel symbionts in the deep terrestrial subsurface.</title>
        <authorList>
            <person name="Probst A.J."/>
            <person name="Ladd B."/>
            <person name="Jarett J.K."/>
            <person name="Geller-Mcgrath D.E."/>
            <person name="Sieber C.M."/>
            <person name="Emerson J.B."/>
            <person name="Anantharaman K."/>
            <person name="Thomas B.C."/>
            <person name="Malmstrom R."/>
            <person name="Stieglmeier M."/>
            <person name="Klingl A."/>
            <person name="Woyke T."/>
            <person name="Ryan C.M."/>
            <person name="Banfield J.F."/>
        </authorList>
    </citation>
    <scope>NUCLEOTIDE SEQUENCE [LARGE SCALE GENOMIC DNA]</scope>
    <source>
        <strain evidence="3">CG08_land_8_20_14_0_20_45_16</strain>
    </source>
</reference>
<protein>
    <submittedName>
        <fullName evidence="3">Uncharacterized protein</fullName>
    </submittedName>
</protein>
<evidence type="ECO:0000313" key="3">
    <source>
        <dbReference type="EMBL" id="PIS29736.1"/>
    </source>
</evidence>
<name>A0A2H0XXT1_UNCSA</name>
<evidence type="ECO:0000313" key="4">
    <source>
        <dbReference type="Proteomes" id="UP000231343"/>
    </source>
</evidence>
<dbReference type="AlphaFoldDB" id="A0A2H0XXT1"/>
<keyword evidence="1" id="KW-1133">Transmembrane helix</keyword>
<feature type="transmembrane region" description="Helical" evidence="1">
    <location>
        <begin position="71"/>
        <end position="89"/>
    </location>
</feature>
<accession>A0A2H0XXT1</accession>
<proteinExistence type="predicted"/>
<evidence type="ECO:0000256" key="2">
    <source>
        <dbReference type="SAM" id="SignalP"/>
    </source>
</evidence>
<sequence>MRYILVLALIFTLSSAPVLASTLEASSAPNYWQEFDITLFQTFPFAFFWSHFLERQFASNFLPNTEPHWNAIYTLATVISIFNAGLHAAQVVDKEKSKMDSEKSTL</sequence>
<evidence type="ECO:0000256" key="1">
    <source>
        <dbReference type="SAM" id="Phobius"/>
    </source>
</evidence>
<keyword evidence="1" id="KW-0472">Membrane</keyword>
<comment type="caution">
    <text evidence="3">The sequence shown here is derived from an EMBL/GenBank/DDBJ whole genome shotgun (WGS) entry which is preliminary data.</text>
</comment>
<gene>
    <name evidence="3" type="ORF">COT42_04555</name>
</gene>
<dbReference type="EMBL" id="PEYM01000075">
    <property type="protein sequence ID" value="PIS29736.1"/>
    <property type="molecule type" value="Genomic_DNA"/>
</dbReference>
<feature type="chain" id="PRO_5013870440" evidence="2">
    <location>
        <begin position="21"/>
        <end position="106"/>
    </location>
</feature>
<keyword evidence="2" id="KW-0732">Signal</keyword>
<feature type="signal peptide" evidence="2">
    <location>
        <begin position="1"/>
        <end position="20"/>
    </location>
</feature>
<keyword evidence="1" id="KW-0812">Transmembrane</keyword>
<organism evidence="3 4">
    <name type="scientific">Candidatus Saganbacteria bacterium CG08_land_8_20_14_0_20_45_16</name>
    <dbReference type="NCBI Taxonomy" id="2014293"/>
    <lineage>
        <taxon>Bacteria</taxon>
        <taxon>Bacillati</taxon>
        <taxon>Saganbacteria</taxon>
    </lineage>
</organism>
<dbReference type="Proteomes" id="UP000231343">
    <property type="component" value="Unassembled WGS sequence"/>
</dbReference>